<dbReference type="PATRIC" id="fig|36849.3.peg.3541"/>
<dbReference type="EMBL" id="LKET01000043">
    <property type="protein sequence ID" value="KPU43095.1"/>
    <property type="molecule type" value="Genomic_DNA"/>
</dbReference>
<dbReference type="STRING" id="36849.OXPF_33450"/>
<dbReference type="Proteomes" id="UP000050326">
    <property type="component" value="Unassembled WGS sequence"/>
</dbReference>
<dbReference type="InterPro" id="IPR008490">
    <property type="entry name" value="Transposase_InsH_N"/>
</dbReference>
<comment type="caution">
    <text evidence="2">The sequence shown here is derived from an EMBL/GenBank/DDBJ whole genome shotgun (WGS) entry which is preliminary data.</text>
</comment>
<proteinExistence type="predicted"/>
<keyword evidence="3" id="KW-1185">Reference proteome</keyword>
<protein>
    <recommendedName>
        <fullName evidence="1">Transposase InsH N-terminal domain-containing protein</fullName>
    </recommendedName>
</protein>
<evidence type="ECO:0000313" key="3">
    <source>
        <dbReference type="Proteomes" id="UP000050326"/>
    </source>
</evidence>
<evidence type="ECO:0000259" key="1">
    <source>
        <dbReference type="Pfam" id="PF05598"/>
    </source>
</evidence>
<evidence type="ECO:0000313" key="2">
    <source>
        <dbReference type="EMBL" id="KPU43095.1"/>
    </source>
</evidence>
<name>A0A0P9ADB1_9CLOT</name>
<accession>A0A0P9ADB1</accession>
<dbReference type="AlphaFoldDB" id="A0A0P9ADB1"/>
<organism evidence="2 3">
    <name type="scientific">Oxobacter pfennigii</name>
    <dbReference type="NCBI Taxonomy" id="36849"/>
    <lineage>
        <taxon>Bacteria</taxon>
        <taxon>Bacillati</taxon>
        <taxon>Bacillota</taxon>
        <taxon>Clostridia</taxon>
        <taxon>Eubacteriales</taxon>
        <taxon>Clostridiaceae</taxon>
        <taxon>Oxobacter</taxon>
    </lineage>
</organism>
<feature type="domain" description="Transposase InsH N-terminal" evidence="1">
    <location>
        <begin position="21"/>
        <end position="112"/>
    </location>
</feature>
<gene>
    <name evidence="2" type="ORF">OXPF_33450</name>
</gene>
<reference evidence="2 3" key="1">
    <citation type="submission" date="2015-09" db="EMBL/GenBank/DDBJ databases">
        <title>Genome sequence of Oxobacter pfennigii DSM 3222.</title>
        <authorList>
            <person name="Poehlein A."/>
            <person name="Bengelsdorf F.R."/>
            <person name="Schiel-Bengelsdorf B."/>
            <person name="Duerre P."/>
            <person name="Daniel R."/>
        </authorList>
    </citation>
    <scope>NUCLEOTIDE SEQUENCE [LARGE SCALE GENOMIC DNA]</scope>
    <source>
        <strain evidence="2 3">DSM 3222</strain>
    </source>
</reference>
<dbReference type="Pfam" id="PF05598">
    <property type="entry name" value="DUF772"/>
    <property type="match status" value="1"/>
</dbReference>
<sequence length="173" mass="20326">MLPYKQLSLADIFSDCKEKFENDKYQFLSLLENNINLDELVPASFKNHFYASTGRPRKFQLYAMLWALILQRIFSIPTNSLLIIFLQYSKELRDFCGFTKVPNASKFTRFKQDFLLDLQFMFESLVDITEPICQQVDPKLAEMTIFDTSGIEGFVTENNPKYINRIIKQLKSF</sequence>